<keyword evidence="1" id="KW-0433">Leucine-rich repeat</keyword>
<dbReference type="PANTHER" id="PTHR45842">
    <property type="entry name" value="SYNAPTIC ADHESION-LIKE MOLECULE SALM"/>
    <property type="match status" value="1"/>
</dbReference>
<dbReference type="AlphaFoldDB" id="A0A7R9GHK6"/>
<sequence length="485" mass="53930">MESAMMGRVNWTRPLGDQILDLSQIPDSTQGLKLRKFILQSTSSMDWDHLNSVTDLVIEDCNLESISARTWASLPRLEHLDITRNPSLVSLQDGAFLGLGSLRTLDLSSNGISTIGARTFLGLPALEHLSLRKNCLRSIDPNAFLGLVSLRYLNVAANNLTSVPPDAFNGLKSLSRLILAQNALILGPRPNRQCGPHSLDSDPVLPNQKIRLGDFESFPHLTLLVLDDNNISKIEDDAFGRHEELKQIWLNNNHLTSVPGSLPKALKVLYLEENLIQTLEADSFPGLVALEALFLRRNLISHVAPDAFRSLASLRTLNLVGNSITSFEWQSFAGLEALQRLDISLNPLIKLSNCFQPFISLKVLKMGGIKSRNVSVENQRIFSSLERLEELELRGSPGLSKTIIESEEMLKDLSNVRSLDLSNNGLKFLGTVFFELLGNLESLDLRRNEWACENESILVLAKELSGNQKHKFLQPMNIKCSSPVE</sequence>
<dbReference type="Pfam" id="PF13855">
    <property type="entry name" value="LRR_8"/>
    <property type="match status" value="3"/>
</dbReference>
<dbReference type="InterPro" id="IPR050467">
    <property type="entry name" value="LRFN"/>
</dbReference>
<dbReference type="InterPro" id="IPR032675">
    <property type="entry name" value="LRR_dom_sf"/>
</dbReference>
<name>A0A7R9GHK6_9CRUS</name>
<dbReference type="OrthoDB" id="28057at2759"/>
<dbReference type="SMART" id="SM00365">
    <property type="entry name" value="LRR_SD22"/>
    <property type="match status" value="6"/>
</dbReference>
<evidence type="ECO:0008006" key="6">
    <source>
        <dbReference type="Google" id="ProtNLM"/>
    </source>
</evidence>
<dbReference type="GO" id="GO:0016020">
    <property type="term" value="C:membrane"/>
    <property type="evidence" value="ECO:0007669"/>
    <property type="project" value="UniProtKB-SubCell"/>
</dbReference>
<dbReference type="InterPro" id="IPR003591">
    <property type="entry name" value="Leu-rich_rpt_typical-subtyp"/>
</dbReference>
<protein>
    <recommendedName>
        <fullName evidence="6">Toll-like receptor 3</fullName>
    </recommendedName>
</protein>
<dbReference type="SMART" id="SM00369">
    <property type="entry name" value="LRR_TYP"/>
    <property type="match status" value="11"/>
</dbReference>
<evidence type="ECO:0000313" key="4">
    <source>
        <dbReference type="EMBL" id="CAD7282761.1"/>
    </source>
</evidence>
<dbReference type="SUPFAM" id="SSF52058">
    <property type="entry name" value="L domain-like"/>
    <property type="match status" value="2"/>
</dbReference>
<keyword evidence="2" id="KW-0732">Signal</keyword>
<organism evidence="4">
    <name type="scientific">Notodromas monacha</name>
    <dbReference type="NCBI Taxonomy" id="399045"/>
    <lineage>
        <taxon>Eukaryota</taxon>
        <taxon>Metazoa</taxon>
        <taxon>Ecdysozoa</taxon>
        <taxon>Arthropoda</taxon>
        <taxon>Crustacea</taxon>
        <taxon>Oligostraca</taxon>
        <taxon>Ostracoda</taxon>
        <taxon>Podocopa</taxon>
        <taxon>Podocopida</taxon>
        <taxon>Cypridocopina</taxon>
        <taxon>Cypridoidea</taxon>
        <taxon>Cyprididae</taxon>
        <taxon>Notodromas</taxon>
    </lineage>
</organism>
<gene>
    <name evidence="4" type="ORF">NMOB1V02_LOCUS10382</name>
</gene>
<evidence type="ECO:0000313" key="5">
    <source>
        <dbReference type="Proteomes" id="UP000678499"/>
    </source>
</evidence>
<dbReference type="InterPro" id="IPR001611">
    <property type="entry name" value="Leu-rich_rpt"/>
</dbReference>
<dbReference type="EMBL" id="CAJPEX010004282">
    <property type="protein sequence ID" value="CAG0922913.1"/>
    <property type="molecule type" value="Genomic_DNA"/>
</dbReference>
<evidence type="ECO:0000256" key="1">
    <source>
        <dbReference type="ARBA" id="ARBA00022614"/>
    </source>
</evidence>
<keyword evidence="3" id="KW-0677">Repeat</keyword>
<evidence type="ECO:0000256" key="2">
    <source>
        <dbReference type="ARBA" id="ARBA00022729"/>
    </source>
</evidence>
<keyword evidence="5" id="KW-1185">Reference proteome</keyword>
<reference evidence="4" key="1">
    <citation type="submission" date="2020-11" db="EMBL/GenBank/DDBJ databases">
        <authorList>
            <person name="Tran Van P."/>
        </authorList>
    </citation>
    <scope>NUCLEOTIDE SEQUENCE</scope>
</reference>
<dbReference type="PROSITE" id="PS51450">
    <property type="entry name" value="LRR"/>
    <property type="match status" value="3"/>
</dbReference>
<evidence type="ECO:0000256" key="3">
    <source>
        <dbReference type="ARBA" id="ARBA00022737"/>
    </source>
</evidence>
<accession>A0A7R9GHK6</accession>
<dbReference type="Gene3D" id="3.80.10.10">
    <property type="entry name" value="Ribonuclease Inhibitor"/>
    <property type="match status" value="4"/>
</dbReference>
<dbReference type="Proteomes" id="UP000678499">
    <property type="component" value="Unassembled WGS sequence"/>
</dbReference>
<feature type="non-terminal residue" evidence="4">
    <location>
        <position position="1"/>
    </location>
</feature>
<dbReference type="PANTHER" id="PTHR45842:SF22">
    <property type="entry name" value="INSULIN-LIKE GROWTH FACTOR-BINDING PROTEIN COMPLEX ACID LABILE SUBUNIT ISOFORM X1"/>
    <property type="match status" value="1"/>
</dbReference>
<dbReference type="EMBL" id="OA886319">
    <property type="protein sequence ID" value="CAD7282761.1"/>
    <property type="molecule type" value="Genomic_DNA"/>
</dbReference>
<proteinExistence type="predicted"/>
<dbReference type="FunFam" id="3.80.10.10:FF:001164">
    <property type="entry name" value="GH01279p"/>
    <property type="match status" value="1"/>
</dbReference>